<accession>A0A369LFF6</accession>
<organism evidence="7 8">
    <name type="scientific">Senegalimassilia anaerobia</name>
    <dbReference type="NCBI Taxonomy" id="1473216"/>
    <lineage>
        <taxon>Bacteria</taxon>
        <taxon>Bacillati</taxon>
        <taxon>Actinomycetota</taxon>
        <taxon>Coriobacteriia</taxon>
        <taxon>Coriobacteriales</taxon>
        <taxon>Coriobacteriaceae</taxon>
        <taxon>Senegalimassilia</taxon>
    </lineage>
</organism>
<dbReference type="Proteomes" id="UP000253792">
    <property type="component" value="Unassembled WGS sequence"/>
</dbReference>
<dbReference type="GO" id="GO:0046943">
    <property type="term" value="F:carboxylic acid transmembrane transporter activity"/>
    <property type="evidence" value="ECO:0007669"/>
    <property type="project" value="TreeGrafter"/>
</dbReference>
<dbReference type="SUPFAM" id="SSF103473">
    <property type="entry name" value="MFS general substrate transporter"/>
    <property type="match status" value="1"/>
</dbReference>
<feature type="transmembrane region" description="Helical" evidence="5">
    <location>
        <begin position="104"/>
        <end position="123"/>
    </location>
</feature>
<evidence type="ECO:0000313" key="7">
    <source>
        <dbReference type="EMBL" id="RDB56885.1"/>
    </source>
</evidence>
<evidence type="ECO:0000256" key="3">
    <source>
        <dbReference type="ARBA" id="ARBA00022989"/>
    </source>
</evidence>
<protein>
    <submittedName>
        <fullName evidence="7">MFS transporter</fullName>
    </submittedName>
</protein>
<keyword evidence="8" id="KW-1185">Reference proteome</keyword>
<feature type="transmembrane region" description="Helical" evidence="5">
    <location>
        <begin position="277"/>
        <end position="298"/>
    </location>
</feature>
<evidence type="ECO:0000259" key="6">
    <source>
        <dbReference type="PROSITE" id="PS50850"/>
    </source>
</evidence>
<name>A0A369LFF6_9ACTN</name>
<dbReference type="PANTHER" id="PTHR23508:SF10">
    <property type="entry name" value="CARBOXYLIC ACID TRANSPORTER PROTEIN HOMOLOG"/>
    <property type="match status" value="1"/>
</dbReference>
<dbReference type="InterPro" id="IPR020846">
    <property type="entry name" value="MFS_dom"/>
</dbReference>
<sequence>MAMSQERKGTIAVSLTNFLDSGCIVASSVALTAWAAAFGFGSMWTSILGAIGANAFGAAIGALIGGFLTDKYGRTIIYRYNLLVYAIGVAIAMCAMNLPMVVVGVVLSGLSVGAGVPASWSYISETSTSTKRAANIGISQFAWSCGPAIIFLLSLALSFALPGFAADGKTLLPAGTYGPFDGLLSTRILFLVLLVVALVAWNLQRQLQESKDWAEKQSDATEHESFGRMMANALKNPVNVKTIVFLVAVYLTWNLAAGTNGQFMPYLYAAAGNLDSVGQSLLGVVQWVLVAVCSLAVFSKLGDKVPHRVLFGVSALLALASWVCIAIFGAALNNGTTDSMGWCLWAYVILWGVSAGFSAQCFYALWGTELFPTRYRGGAQGIMFFLVRAALGIWSLVGVGAIMGDISTNPAGFFPAALIMCAVLVVSLVVGVAWCPDTQGKTLDQITEERYGKLQ</sequence>
<keyword evidence="4 5" id="KW-0472">Membrane</keyword>
<evidence type="ECO:0000256" key="5">
    <source>
        <dbReference type="SAM" id="Phobius"/>
    </source>
</evidence>
<dbReference type="RefSeq" id="WP_114620338.1">
    <property type="nucleotide sequence ID" value="NZ_CAUDTN010000007.1"/>
</dbReference>
<dbReference type="Pfam" id="PF07690">
    <property type="entry name" value="MFS_1"/>
    <property type="match status" value="1"/>
</dbReference>
<dbReference type="OrthoDB" id="4008739at2"/>
<proteinExistence type="predicted"/>
<dbReference type="PROSITE" id="PS00217">
    <property type="entry name" value="SUGAR_TRANSPORT_2"/>
    <property type="match status" value="1"/>
</dbReference>
<feature type="transmembrane region" description="Helical" evidence="5">
    <location>
        <begin position="414"/>
        <end position="435"/>
    </location>
</feature>
<feature type="transmembrane region" description="Helical" evidence="5">
    <location>
        <begin position="378"/>
        <end position="402"/>
    </location>
</feature>
<dbReference type="InterPro" id="IPR011701">
    <property type="entry name" value="MFS"/>
</dbReference>
<dbReference type="GO" id="GO:0005886">
    <property type="term" value="C:plasma membrane"/>
    <property type="evidence" value="ECO:0007669"/>
    <property type="project" value="UniProtKB-SubCell"/>
</dbReference>
<dbReference type="AlphaFoldDB" id="A0A369LFF6"/>
<feature type="transmembrane region" description="Helical" evidence="5">
    <location>
        <begin position="238"/>
        <end position="257"/>
    </location>
</feature>
<gene>
    <name evidence="7" type="ORF">C1880_02920</name>
</gene>
<feature type="transmembrane region" description="Helical" evidence="5">
    <location>
        <begin position="184"/>
        <end position="203"/>
    </location>
</feature>
<feature type="transmembrane region" description="Helical" evidence="5">
    <location>
        <begin position="143"/>
        <end position="164"/>
    </location>
</feature>
<feature type="domain" description="Major facilitator superfamily (MFS) profile" evidence="6">
    <location>
        <begin position="9"/>
        <end position="439"/>
    </location>
</feature>
<comment type="subcellular location">
    <subcellularLocation>
        <location evidence="1">Cell membrane</location>
        <topology evidence="1">Multi-pass membrane protein</topology>
    </subcellularLocation>
</comment>
<keyword evidence="3 5" id="KW-1133">Transmembrane helix</keyword>
<evidence type="ECO:0000313" key="8">
    <source>
        <dbReference type="Proteomes" id="UP000253792"/>
    </source>
</evidence>
<evidence type="ECO:0000256" key="4">
    <source>
        <dbReference type="ARBA" id="ARBA00023136"/>
    </source>
</evidence>
<keyword evidence="2 5" id="KW-0812">Transmembrane</keyword>
<evidence type="ECO:0000256" key="2">
    <source>
        <dbReference type="ARBA" id="ARBA00022692"/>
    </source>
</evidence>
<dbReference type="InterPro" id="IPR005829">
    <property type="entry name" value="Sugar_transporter_CS"/>
</dbReference>
<comment type="caution">
    <text evidence="7">The sequence shown here is derived from an EMBL/GenBank/DDBJ whole genome shotgun (WGS) entry which is preliminary data.</text>
</comment>
<feature type="transmembrane region" description="Helical" evidence="5">
    <location>
        <begin position="344"/>
        <end position="366"/>
    </location>
</feature>
<feature type="transmembrane region" description="Helical" evidence="5">
    <location>
        <begin position="12"/>
        <end position="37"/>
    </location>
</feature>
<feature type="transmembrane region" description="Helical" evidence="5">
    <location>
        <begin position="43"/>
        <end position="68"/>
    </location>
</feature>
<dbReference type="STRING" id="1034345.GCA_000236865_01031"/>
<evidence type="ECO:0000256" key="1">
    <source>
        <dbReference type="ARBA" id="ARBA00004651"/>
    </source>
</evidence>
<dbReference type="Gene3D" id="1.20.1250.20">
    <property type="entry name" value="MFS general substrate transporter like domains"/>
    <property type="match status" value="1"/>
</dbReference>
<dbReference type="PANTHER" id="PTHR23508">
    <property type="entry name" value="CARBOXYLIC ACID TRANSPORTER PROTEIN HOMOLOG"/>
    <property type="match status" value="1"/>
</dbReference>
<dbReference type="PROSITE" id="PS50850">
    <property type="entry name" value="MFS"/>
    <property type="match status" value="1"/>
</dbReference>
<dbReference type="InterPro" id="IPR036259">
    <property type="entry name" value="MFS_trans_sf"/>
</dbReference>
<dbReference type="EMBL" id="PPTP01000002">
    <property type="protein sequence ID" value="RDB56885.1"/>
    <property type="molecule type" value="Genomic_DNA"/>
</dbReference>
<reference evidence="7 8" key="1">
    <citation type="journal article" date="2018" name="Elife">
        <title>Discovery and characterization of a prevalent human gut bacterial enzyme sufficient for the inactivation of a family of plant toxins.</title>
        <authorList>
            <person name="Koppel N."/>
            <person name="Bisanz J.E."/>
            <person name="Pandelia M.E."/>
            <person name="Turnbaugh P.J."/>
            <person name="Balskus E.P."/>
        </authorList>
    </citation>
    <scope>NUCLEOTIDE SEQUENCE [LARGE SCALE GENOMIC DNA]</scope>
    <source>
        <strain evidence="8">anaerobia AP69FAA</strain>
    </source>
</reference>
<feature type="transmembrane region" description="Helical" evidence="5">
    <location>
        <begin position="310"/>
        <end position="332"/>
    </location>
</feature>
<feature type="transmembrane region" description="Helical" evidence="5">
    <location>
        <begin position="80"/>
        <end position="98"/>
    </location>
</feature>